<dbReference type="Proteomes" id="UP000790347">
    <property type="component" value="Unassembled WGS sequence"/>
</dbReference>
<sequence>MYSAFILINDAIAYDAESFMKHTTGMHMYNMFIYPPSKTATISTKQEIKKNSSTKYFPDD</sequence>
<organism evidence="1 2">
    <name type="scientific">Dermatophagoides farinae</name>
    <name type="common">American house dust mite</name>
    <dbReference type="NCBI Taxonomy" id="6954"/>
    <lineage>
        <taxon>Eukaryota</taxon>
        <taxon>Metazoa</taxon>
        <taxon>Ecdysozoa</taxon>
        <taxon>Arthropoda</taxon>
        <taxon>Chelicerata</taxon>
        <taxon>Arachnida</taxon>
        <taxon>Acari</taxon>
        <taxon>Acariformes</taxon>
        <taxon>Sarcoptiformes</taxon>
        <taxon>Astigmata</taxon>
        <taxon>Psoroptidia</taxon>
        <taxon>Analgoidea</taxon>
        <taxon>Pyroglyphidae</taxon>
        <taxon>Dermatophagoidinae</taxon>
        <taxon>Dermatophagoides</taxon>
    </lineage>
</organism>
<name>A0A922HNF9_DERFA</name>
<reference evidence="1" key="2">
    <citation type="journal article" date="2022" name="Res Sq">
        <title>Comparative Genomics Reveals Insights into the Divergent Evolution of Astigmatic Mites and Household Pest Adaptations.</title>
        <authorList>
            <person name="Xiong Q."/>
            <person name="Wan A.T.-Y."/>
            <person name="Liu X.-Y."/>
            <person name="Fung C.S.-H."/>
            <person name="Xiao X."/>
            <person name="Malainual N."/>
            <person name="Hou J."/>
            <person name="Wang L."/>
            <person name="Wang M."/>
            <person name="Yang K."/>
            <person name="Cui Y."/>
            <person name="Leung E."/>
            <person name="Nong W."/>
            <person name="Shin S.-K."/>
            <person name="Au S."/>
            <person name="Jeong K.Y."/>
            <person name="Chew F.T."/>
            <person name="Hui J."/>
            <person name="Leung T.F."/>
            <person name="Tungtrongchitr A."/>
            <person name="Zhong N."/>
            <person name="Liu Z."/>
            <person name="Tsui S."/>
        </authorList>
    </citation>
    <scope>NUCLEOTIDE SEQUENCE</scope>
    <source>
        <strain evidence="1">Derf</strain>
        <tissue evidence="1">Whole organism</tissue>
    </source>
</reference>
<reference evidence="1" key="1">
    <citation type="submission" date="2013-05" db="EMBL/GenBank/DDBJ databases">
        <authorList>
            <person name="Yim A.K.Y."/>
            <person name="Chan T.F."/>
            <person name="Ji K.M."/>
            <person name="Liu X.Y."/>
            <person name="Zhou J.W."/>
            <person name="Li R.Q."/>
            <person name="Yang K.Y."/>
            <person name="Li J."/>
            <person name="Li M."/>
            <person name="Law P.T.W."/>
            <person name="Wu Y.L."/>
            <person name="Cai Z.L."/>
            <person name="Qin H."/>
            <person name="Bao Y."/>
            <person name="Leung R.K.K."/>
            <person name="Ng P.K.S."/>
            <person name="Zou J."/>
            <person name="Zhong X.J."/>
            <person name="Ran P.X."/>
            <person name="Zhong N.S."/>
            <person name="Liu Z.G."/>
            <person name="Tsui S.K.W."/>
        </authorList>
    </citation>
    <scope>NUCLEOTIDE SEQUENCE</scope>
    <source>
        <strain evidence="1">Derf</strain>
        <tissue evidence="1">Whole organism</tissue>
    </source>
</reference>
<accession>A0A922HNF9</accession>
<keyword evidence="2" id="KW-1185">Reference proteome</keyword>
<evidence type="ECO:0000313" key="1">
    <source>
        <dbReference type="EMBL" id="KAH9494003.1"/>
    </source>
</evidence>
<evidence type="ECO:0000313" key="2">
    <source>
        <dbReference type="Proteomes" id="UP000790347"/>
    </source>
</evidence>
<gene>
    <name evidence="1" type="ORF">DERF_014727</name>
</gene>
<comment type="caution">
    <text evidence="1">The sequence shown here is derived from an EMBL/GenBank/DDBJ whole genome shotgun (WGS) entry which is preliminary data.</text>
</comment>
<protein>
    <submittedName>
        <fullName evidence="1">Uncharacterized protein</fullName>
    </submittedName>
</protein>
<proteinExistence type="predicted"/>
<dbReference type="EMBL" id="ASGP02000008">
    <property type="protein sequence ID" value="KAH9494003.1"/>
    <property type="molecule type" value="Genomic_DNA"/>
</dbReference>
<dbReference type="AlphaFoldDB" id="A0A922HNF9"/>